<dbReference type="SUPFAM" id="SSF88713">
    <property type="entry name" value="Glycoside hydrolase/deacetylase"/>
    <property type="match status" value="1"/>
</dbReference>
<dbReference type="InterPro" id="IPR011330">
    <property type="entry name" value="Glyco_hydro/deAcase_b/a-brl"/>
</dbReference>
<evidence type="ECO:0000259" key="1">
    <source>
        <dbReference type="Pfam" id="PF01074"/>
    </source>
</evidence>
<evidence type="ECO:0000313" key="2">
    <source>
        <dbReference type="EMBL" id="SVB55140.1"/>
    </source>
</evidence>
<organism evidence="2">
    <name type="scientific">marine metagenome</name>
    <dbReference type="NCBI Taxonomy" id="408172"/>
    <lineage>
        <taxon>unclassified sequences</taxon>
        <taxon>metagenomes</taxon>
        <taxon>ecological metagenomes</taxon>
    </lineage>
</organism>
<accession>A0A382EWK7</accession>
<proteinExistence type="predicted"/>
<reference evidence="2" key="1">
    <citation type="submission" date="2018-05" db="EMBL/GenBank/DDBJ databases">
        <authorList>
            <person name="Lanie J.A."/>
            <person name="Ng W.-L."/>
            <person name="Kazmierczak K.M."/>
            <person name="Andrzejewski T.M."/>
            <person name="Davidsen T.M."/>
            <person name="Wayne K.J."/>
            <person name="Tettelin H."/>
            <person name="Glass J.I."/>
            <person name="Rusch D."/>
            <person name="Podicherti R."/>
            <person name="Tsui H.-C.T."/>
            <person name="Winkler M.E."/>
        </authorList>
    </citation>
    <scope>NUCLEOTIDE SEQUENCE</scope>
</reference>
<dbReference type="Pfam" id="PF01074">
    <property type="entry name" value="Glyco_hydro_38N"/>
    <property type="match status" value="1"/>
</dbReference>
<name>A0A382EWK7_9ZZZZ</name>
<protein>
    <recommendedName>
        <fullName evidence="1">Glycoside hydrolase family 38 N-terminal domain-containing protein</fullName>
    </recommendedName>
</protein>
<dbReference type="GO" id="GO:0006013">
    <property type="term" value="P:mannose metabolic process"/>
    <property type="evidence" value="ECO:0007669"/>
    <property type="project" value="InterPro"/>
</dbReference>
<feature type="domain" description="Glycoside hydrolase family 38 N-terminal" evidence="1">
    <location>
        <begin position="5"/>
        <end position="135"/>
    </location>
</feature>
<feature type="non-terminal residue" evidence="2">
    <location>
        <position position="140"/>
    </location>
</feature>
<gene>
    <name evidence="2" type="ORF">METZ01_LOCUS207994</name>
</gene>
<dbReference type="EMBL" id="UINC01046742">
    <property type="protein sequence ID" value="SVB55140.1"/>
    <property type="molecule type" value="Genomic_DNA"/>
</dbReference>
<dbReference type="InterPro" id="IPR000602">
    <property type="entry name" value="Glyco_hydro_38_N"/>
</dbReference>
<dbReference type="GO" id="GO:0004559">
    <property type="term" value="F:alpha-mannosidase activity"/>
    <property type="evidence" value="ECO:0007669"/>
    <property type="project" value="InterPro"/>
</dbReference>
<dbReference type="AlphaFoldDB" id="A0A382EWK7"/>
<sequence>MIKEILLLHHTHTDIGYTSPQPVIFELHKRYIEQAIELAERNASNDSNCQFKWTCEVTGMTMEWWKNTTSQYRKRFLKLHHRGLIDVAGCKWHMTPLMDHQMVIENLEPVKFLRNEGMKINYAMNCDINGVPWGMVDALI</sequence>